<gene>
    <name evidence="8" type="primary">rsmA</name>
    <name evidence="8" type="ORF">QPL79_09010</name>
</gene>
<feature type="binding site" evidence="6">
    <location>
        <position position="88"/>
    </location>
    <ligand>
        <name>S-adenosyl-L-methionine</name>
        <dbReference type="ChEBI" id="CHEBI:59789"/>
    </ligand>
</feature>
<evidence type="ECO:0000256" key="5">
    <source>
        <dbReference type="ARBA" id="ARBA00022884"/>
    </source>
</evidence>
<organism evidence="8 9">
    <name type="scientific">Ignisphaera cupida</name>
    <dbReference type="NCBI Taxonomy" id="3050454"/>
    <lineage>
        <taxon>Archaea</taxon>
        <taxon>Thermoproteota</taxon>
        <taxon>Thermoprotei</taxon>
        <taxon>Desulfurococcales</taxon>
        <taxon>Desulfurococcaceae</taxon>
        <taxon>Ignisphaera</taxon>
    </lineage>
</organism>
<dbReference type="Gene3D" id="3.40.50.150">
    <property type="entry name" value="Vaccinia Virus protein VP39"/>
    <property type="match status" value="1"/>
</dbReference>
<dbReference type="PANTHER" id="PTHR11727">
    <property type="entry name" value="DIMETHYLADENOSINE TRANSFERASE"/>
    <property type="match status" value="1"/>
</dbReference>
<dbReference type="GO" id="GO:0003723">
    <property type="term" value="F:RNA binding"/>
    <property type="evidence" value="ECO:0007669"/>
    <property type="project" value="UniProtKB-UniRule"/>
</dbReference>
<proteinExistence type="inferred from homology"/>
<dbReference type="InterPro" id="IPR029063">
    <property type="entry name" value="SAM-dependent_MTases_sf"/>
</dbReference>
<keyword evidence="2 6" id="KW-0489">Methyltransferase</keyword>
<keyword evidence="1" id="KW-0698">rRNA processing</keyword>
<keyword evidence="4 6" id="KW-0949">S-adenosyl-L-methionine</keyword>
<dbReference type="EC" id="2.1.1.182" evidence="8"/>
<keyword evidence="9" id="KW-1185">Reference proteome</keyword>
<dbReference type="InterPro" id="IPR020598">
    <property type="entry name" value="rRNA_Ade_methylase_Trfase_N"/>
</dbReference>
<dbReference type="EMBL" id="JASNVW010000009">
    <property type="protein sequence ID" value="MDK6029502.1"/>
    <property type="molecule type" value="Genomic_DNA"/>
</dbReference>
<dbReference type="RefSeq" id="WP_285274489.1">
    <property type="nucleotide sequence ID" value="NZ_JASNVW010000009.1"/>
</dbReference>
<name>A0ABD4Z8Z2_9CREN</name>
<comment type="similarity">
    <text evidence="6">Belongs to the class I-like SAM-binding methyltransferase superfamily. rRNA adenine N(6)-methyltransferase family.</text>
</comment>
<dbReference type="PANTHER" id="PTHR11727:SF7">
    <property type="entry name" value="DIMETHYLADENOSINE TRANSFERASE-RELATED"/>
    <property type="match status" value="1"/>
</dbReference>
<protein>
    <submittedName>
        <fullName evidence="8">16S rRNA (Adenine(1518)-N(6)/adenine(1519)-N(6))-dimethyltransferase RsmA</fullName>
        <ecNumber evidence="8">2.1.1.182</ecNumber>
    </submittedName>
</protein>
<comment type="caution">
    <text evidence="6">Lacks conserved residue(s) required for the propagation of feature annotation.</text>
</comment>
<feature type="binding site" evidence="6">
    <location>
        <position position="130"/>
    </location>
    <ligand>
        <name>S-adenosyl-L-methionine</name>
        <dbReference type="ChEBI" id="CHEBI:59789"/>
    </ligand>
</feature>
<dbReference type="PROSITE" id="PS51689">
    <property type="entry name" value="SAM_RNA_A_N6_MT"/>
    <property type="match status" value="1"/>
</dbReference>
<dbReference type="SMART" id="SM00650">
    <property type="entry name" value="rADc"/>
    <property type="match status" value="1"/>
</dbReference>
<reference evidence="8 9" key="1">
    <citation type="submission" date="2023-05" db="EMBL/GenBank/DDBJ databases">
        <title>A new hyperthermophilic archaea 'Ignisphaera cupida' sp. nov. and description of the family 'Ignisphaeraceae' fam. nov.</title>
        <authorList>
            <person name="Podosokorskaya O.A."/>
            <person name="Elcheninov A.G."/>
            <person name="Klukina A."/>
            <person name="Merkel A.Y."/>
        </authorList>
    </citation>
    <scope>NUCLEOTIDE SEQUENCE [LARGE SCALE GENOMIC DNA]</scope>
    <source>
        <strain evidence="8 9">4213-co</strain>
    </source>
</reference>
<dbReference type="CDD" id="cd02440">
    <property type="entry name" value="AdoMet_MTases"/>
    <property type="match status" value="1"/>
</dbReference>
<sequence>MVKNIKDFASRHDFIEWLKKVLSEKGVKIKKRLSQTFLIDLNELKYIATTIKNEAVNTPCIIEIGAGIGNLSIFLALENSDKVVVSIEIDKQFTDFLKELQDDFPNIDFIIGDAKLILNSIRDCNAVVGNLPYHITSQLLVTIAKGNADIALVTVQKEVAERIISKPGSRNYGKLTVFLQHLFHVKYLKTISLNKFYPKPEVHSAVVILKRKRVYDDFSKLFENVVKCLFSFRRKVISKALTKCLDGNVVEYFNGLKEVWGKRVYQLSVEELEKIVYTLAKQKS</sequence>
<dbReference type="GO" id="GO:0052908">
    <property type="term" value="F:16S rRNA (adenine(1518)-N(6)/adenine(1519)-N(6))-dimethyltransferase activity"/>
    <property type="evidence" value="ECO:0007669"/>
    <property type="project" value="UniProtKB-EC"/>
</dbReference>
<keyword evidence="3 6" id="KW-0808">Transferase</keyword>
<accession>A0ABD4Z8Z2</accession>
<evidence type="ECO:0000256" key="2">
    <source>
        <dbReference type="ARBA" id="ARBA00022603"/>
    </source>
</evidence>
<dbReference type="Proteomes" id="UP001529235">
    <property type="component" value="Unassembled WGS sequence"/>
</dbReference>
<dbReference type="NCBIfam" id="TIGR00755">
    <property type="entry name" value="ksgA"/>
    <property type="match status" value="1"/>
</dbReference>
<evidence type="ECO:0000256" key="1">
    <source>
        <dbReference type="ARBA" id="ARBA00022552"/>
    </source>
</evidence>
<evidence type="ECO:0000256" key="4">
    <source>
        <dbReference type="ARBA" id="ARBA00022691"/>
    </source>
</evidence>
<dbReference type="InterPro" id="IPR011530">
    <property type="entry name" value="rRNA_adenine_dimethylase"/>
</dbReference>
<dbReference type="InterPro" id="IPR001737">
    <property type="entry name" value="KsgA/Erm"/>
</dbReference>
<dbReference type="AlphaFoldDB" id="A0ABD4Z8Z2"/>
<feature type="domain" description="Ribosomal RNA adenine methylase transferase N-terminal" evidence="7">
    <location>
        <begin position="47"/>
        <end position="213"/>
    </location>
</feature>
<feature type="binding site" evidence="6">
    <location>
        <position position="38"/>
    </location>
    <ligand>
        <name>S-adenosyl-L-methionine</name>
        <dbReference type="ChEBI" id="CHEBI:59789"/>
    </ligand>
</feature>
<dbReference type="Pfam" id="PF00398">
    <property type="entry name" value="RrnaAD"/>
    <property type="match status" value="1"/>
</dbReference>
<evidence type="ECO:0000313" key="9">
    <source>
        <dbReference type="Proteomes" id="UP001529235"/>
    </source>
</evidence>
<evidence type="ECO:0000256" key="3">
    <source>
        <dbReference type="ARBA" id="ARBA00022679"/>
    </source>
</evidence>
<dbReference type="InterPro" id="IPR020596">
    <property type="entry name" value="rRNA_Ade_Mease_Trfase_CS"/>
</dbReference>
<evidence type="ECO:0000259" key="7">
    <source>
        <dbReference type="SMART" id="SM00650"/>
    </source>
</evidence>
<keyword evidence="5 6" id="KW-0694">RNA-binding</keyword>
<feature type="binding site" evidence="6">
    <location>
        <position position="65"/>
    </location>
    <ligand>
        <name>S-adenosyl-L-methionine</name>
        <dbReference type="ChEBI" id="CHEBI:59789"/>
    </ligand>
</feature>
<dbReference type="SUPFAM" id="SSF53335">
    <property type="entry name" value="S-adenosyl-L-methionine-dependent methyltransferases"/>
    <property type="match status" value="1"/>
</dbReference>
<evidence type="ECO:0000313" key="8">
    <source>
        <dbReference type="EMBL" id="MDK6029502.1"/>
    </source>
</evidence>
<evidence type="ECO:0000256" key="6">
    <source>
        <dbReference type="PROSITE-ProRule" id="PRU01026"/>
    </source>
</evidence>
<comment type="caution">
    <text evidence="8">The sequence shown here is derived from an EMBL/GenBank/DDBJ whole genome shotgun (WGS) entry which is preliminary data.</text>
</comment>
<dbReference type="PROSITE" id="PS01131">
    <property type="entry name" value="RRNA_A_DIMETH"/>
    <property type="match status" value="1"/>
</dbReference>
<feature type="binding site" evidence="6">
    <location>
        <position position="113"/>
    </location>
    <ligand>
        <name>S-adenosyl-L-methionine</name>
        <dbReference type="ChEBI" id="CHEBI:59789"/>
    </ligand>
</feature>